<keyword evidence="3" id="KW-1185">Reference proteome</keyword>
<dbReference type="OrthoDB" id="9781694at2"/>
<protein>
    <recommendedName>
        <fullName evidence="4">Lipoprotein</fullName>
    </recommendedName>
</protein>
<dbReference type="RefSeq" id="WP_080885068.1">
    <property type="nucleotide sequence ID" value="NZ_LT828648.1"/>
</dbReference>
<proteinExistence type="predicted"/>
<dbReference type="AlphaFoldDB" id="A0A1W1I035"/>
<dbReference type="PROSITE" id="PS51257">
    <property type="entry name" value="PROKAR_LIPOPROTEIN"/>
    <property type="match status" value="1"/>
</dbReference>
<dbReference type="EMBL" id="LT828648">
    <property type="protein sequence ID" value="SLM46368.1"/>
    <property type="molecule type" value="Genomic_DNA"/>
</dbReference>
<dbReference type="STRING" id="1325564.NSJP_0196"/>
<dbReference type="Proteomes" id="UP000192042">
    <property type="component" value="Chromosome I"/>
</dbReference>
<evidence type="ECO:0000313" key="3">
    <source>
        <dbReference type="Proteomes" id="UP000192042"/>
    </source>
</evidence>
<sequence>MRDRPLVRRTLMMLLTVGLVTLSGCKPDDSPLRADNDQLKKQLARQESLVSSLQDGNKVMQQQIDLLNQELRDAKKAADSAKSEARAAADQLDTQLIQARKLTADIKRTAVEQAAQSIHVDTKGSQMDDTPHPLSTVAKTVEDALGRNGYQVKVSVRTEQKAVYVTERKVSNPVSLEVAGFRNQYVVSLQAQPTNLTRLTVKADFEKLAQGGRILSVSADETAEIERRLIGEISKALAAPSKT</sequence>
<feature type="coiled-coil region" evidence="1">
    <location>
        <begin position="36"/>
        <end position="91"/>
    </location>
</feature>
<reference evidence="2 3" key="1">
    <citation type="submission" date="2017-03" db="EMBL/GenBank/DDBJ databases">
        <authorList>
            <person name="Afonso C.L."/>
            <person name="Miller P.J."/>
            <person name="Scott M.A."/>
            <person name="Spackman E."/>
            <person name="Goraichik I."/>
            <person name="Dimitrov K.M."/>
            <person name="Suarez D.L."/>
            <person name="Swayne D.E."/>
        </authorList>
    </citation>
    <scope>NUCLEOTIDE SEQUENCE [LARGE SCALE GENOMIC DNA]</scope>
    <source>
        <strain evidence="2">Genome sequencing of Nitrospira japonica strain NJ11</strain>
    </source>
</reference>
<evidence type="ECO:0008006" key="4">
    <source>
        <dbReference type="Google" id="ProtNLM"/>
    </source>
</evidence>
<name>A0A1W1I035_9BACT</name>
<keyword evidence="1" id="KW-0175">Coiled coil</keyword>
<accession>A0A1W1I035</accession>
<gene>
    <name evidence="2" type="ORF">NSJP_0196</name>
</gene>
<evidence type="ECO:0000313" key="2">
    <source>
        <dbReference type="EMBL" id="SLM46368.1"/>
    </source>
</evidence>
<evidence type="ECO:0000256" key="1">
    <source>
        <dbReference type="SAM" id="Coils"/>
    </source>
</evidence>
<dbReference type="KEGG" id="nja:NSJP_0196"/>
<organism evidence="2 3">
    <name type="scientific">Nitrospira japonica</name>
    <dbReference type="NCBI Taxonomy" id="1325564"/>
    <lineage>
        <taxon>Bacteria</taxon>
        <taxon>Pseudomonadati</taxon>
        <taxon>Nitrospirota</taxon>
        <taxon>Nitrospiria</taxon>
        <taxon>Nitrospirales</taxon>
        <taxon>Nitrospiraceae</taxon>
        <taxon>Nitrospira</taxon>
    </lineage>
</organism>